<protein>
    <recommendedName>
        <fullName evidence="3">Apea-like HEPN domain-containing protein</fullName>
    </recommendedName>
</protein>
<organism evidence="1 2">
    <name type="scientific">Kordiimonas pumila</name>
    <dbReference type="NCBI Taxonomy" id="2161677"/>
    <lineage>
        <taxon>Bacteria</taxon>
        <taxon>Pseudomonadati</taxon>
        <taxon>Pseudomonadota</taxon>
        <taxon>Alphaproteobacteria</taxon>
        <taxon>Kordiimonadales</taxon>
        <taxon>Kordiimonadaceae</taxon>
        <taxon>Kordiimonas</taxon>
    </lineage>
</organism>
<dbReference type="EMBL" id="JBHRSL010000002">
    <property type="protein sequence ID" value="MFC3051387.1"/>
    <property type="molecule type" value="Genomic_DNA"/>
</dbReference>
<name>A0ABV7D432_9PROT</name>
<evidence type="ECO:0000313" key="1">
    <source>
        <dbReference type="EMBL" id="MFC3051387.1"/>
    </source>
</evidence>
<reference evidence="2" key="1">
    <citation type="journal article" date="2019" name="Int. J. Syst. Evol. Microbiol.">
        <title>The Global Catalogue of Microorganisms (GCM) 10K type strain sequencing project: providing services to taxonomists for standard genome sequencing and annotation.</title>
        <authorList>
            <consortium name="The Broad Institute Genomics Platform"/>
            <consortium name="The Broad Institute Genome Sequencing Center for Infectious Disease"/>
            <person name="Wu L."/>
            <person name="Ma J."/>
        </authorList>
    </citation>
    <scope>NUCLEOTIDE SEQUENCE [LARGE SCALE GENOMIC DNA]</scope>
    <source>
        <strain evidence="2">KCTC 62164</strain>
    </source>
</reference>
<dbReference type="RefSeq" id="WP_194211549.1">
    <property type="nucleotide sequence ID" value="NZ_CP061205.1"/>
</dbReference>
<gene>
    <name evidence="1" type="ORF">ACFOKA_05675</name>
</gene>
<comment type="caution">
    <text evidence="1">The sequence shown here is derived from an EMBL/GenBank/DDBJ whole genome shotgun (WGS) entry which is preliminary data.</text>
</comment>
<accession>A0ABV7D432</accession>
<evidence type="ECO:0000313" key="2">
    <source>
        <dbReference type="Proteomes" id="UP001595444"/>
    </source>
</evidence>
<keyword evidence="2" id="KW-1185">Reference proteome</keyword>
<sequence length="327" mass="38026">MIRVEHLFDSLLLIHKSASAVEPSRRAVRYHLDSKSASNRIEVLFYRAFSRLSLLSYGAAWEHTISNSNEVPSPSRDDTVNFYFHDFNALKEGGAITKNGDFSSWLSGQILRDFSEYFAFHLLEVYEVCVLLKQHNTELSEDDVSLAKEEVLSFERASIKDRLKRLHKEFQISIPFKKEILSLYEARNILAHANGLVEKKHYNNVKNLQIQWPVNKYYLVRRDTGKKIPYNRVSKPFLSEKYGKVEINWLSKFRKVTYSAGEKISLENRDFQDLVFFYLHVVEKMQLQIVELFLQHGIFVSPVETYTGTISGQFIGEDIPDEHSDSD</sequence>
<proteinExistence type="predicted"/>
<evidence type="ECO:0008006" key="3">
    <source>
        <dbReference type="Google" id="ProtNLM"/>
    </source>
</evidence>
<dbReference type="Proteomes" id="UP001595444">
    <property type="component" value="Unassembled WGS sequence"/>
</dbReference>